<dbReference type="InterPro" id="IPR003661">
    <property type="entry name" value="HisK_dim/P_dom"/>
</dbReference>
<dbReference type="PANTHER" id="PTHR45453">
    <property type="entry name" value="PHOSPHATE REGULON SENSOR PROTEIN PHOR"/>
    <property type="match status" value="1"/>
</dbReference>
<evidence type="ECO:0000313" key="10">
    <source>
        <dbReference type="EMBL" id="SPF68147.1"/>
    </source>
</evidence>
<dbReference type="SUPFAM" id="SSF47384">
    <property type="entry name" value="Homodimeric domain of signal transducing histidine kinase"/>
    <property type="match status" value="1"/>
</dbReference>
<dbReference type="InterPro" id="IPR036097">
    <property type="entry name" value="HisK_dim/P_sf"/>
</dbReference>
<sequence length="383" mass="41478">MTVLLSFLLGAVVGAALALVFAWGRRTRARLVEPVPVVDPEVPVVLDAFRQPVVIIGPHDEIRYANAPSRAVGLVRGTRIGIGEVLDAARAARRTGEGADREVSMGQSADGPSRRLQVRIRPLEHEAVLLVGDDRSALLRVDESKRDLVSNISHELKTPVGALRVLAETIQEAADDPDYVRHFASRMIAESTRLGELVQQIIELGRLQSDDPLGDAAPVDIDEVVEAAATRASASCQARGIHFSIAGDKGQRVIGDRHQLRVALSNLVENAISYSDHGARVSVTVKAVDEDGDHWVDVSVTDNGIGIGVEDQKRIFERFYRVDYARSRENGGTGLGLSIVKHVVIAHGGTVRLWSRPGRGSTFTMRLPALIGHDDGSQPEERP</sequence>
<dbReference type="CDD" id="cd00075">
    <property type="entry name" value="HATPase"/>
    <property type="match status" value="1"/>
</dbReference>
<dbReference type="InterPro" id="IPR050351">
    <property type="entry name" value="BphY/WalK/GraS-like"/>
</dbReference>
<dbReference type="GO" id="GO:0005886">
    <property type="term" value="C:plasma membrane"/>
    <property type="evidence" value="ECO:0007669"/>
    <property type="project" value="UniProtKB-SubCell"/>
</dbReference>
<dbReference type="GO" id="GO:0000155">
    <property type="term" value="F:phosphorelay sensor kinase activity"/>
    <property type="evidence" value="ECO:0007669"/>
    <property type="project" value="InterPro"/>
</dbReference>
<name>A0A375I042_9ACTN</name>
<keyword evidence="11" id="KW-1185">Reference proteome</keyword>
<evidence type="ECO:0000259" key="9">
    <source>
        <dbReference type="PROSITE" id="PS50109"/>
    </source>
</evidence>
<evidence type="ECO:0000256" key="7">
    <source>
        <dbReference type="ARBA" id="ARBA00023012"/>
    </source>
</evidence>
<dbReference type="PANTHER" id="PTHR45453:SF1">
    <property type="entry name" value="PHOSPHATE REGULON SENSOR PROTEIN PHOR"/>
    <property type="match status" value="1"/>
</dbReference>
<keyword evidence="4" id="KW-0597">Phosphoprotein</keyword>
<keyword evidence="6 10" id="KW-0418">Kinase</keyword>
<organism evidence="10 11">
    <name type="scientific">Propionibacterium ruminifibrarum</name>
    <dbReference type="NCBI Taxonomy" id="1962131"/>
    <lineage>
        <taxon>Bacteria</taxon>
        <taxon>Bacillati</taxon>
        <taxon>Actinomycetota</taxon>
        <taxon>Actinomycetes</taxon>
        <taxon>Propionibacteriales</taxon>
        <taxon>Propionibacteriaceae</taxon>
        <taxon>Propionibacterium</taxon>
    </lineage>
</organism>
<keyword evidence="7" id="KW-0902">Two-component regulatory system</keyword>
<evidence type="ECO:0000256" key="3">
    <source>
        <dbReference type="ARBA" id="ARBA00012438"/>
    </source>
</evidence>
<dbReference type="InterPro" id="IPR004358">
    <property type="entry name" value="Sig_transdc_His_kin-like_C"/>
</dbReference>
<protein>
    <recommendedName>
        <fullName evidence="8">Sensor-like histidine kinase SenX3</fullName>
        <ecNumber evidence="3">2.7.13.3</ecNumber>
    </recommendedName>
</protein>
<dbReference type="FunFam" id="3.30.565.10:FF:000006">
    <property type="entry name" value="Sensor histidine kinase WalK"/>
    <property type="match status" value="1"/>
</dbReference>
<dbReference type="SMART" id="SM00388">
    <property type="entry name" value="HisKA"/>
    <property type="match status" value="1"/>
</dbReference>
<dbReference type="SMART" id="SM00387">
    <property type="entry name" value="HATPase_c"/>
    <property type="match status" value="1"/>
</dbReference>
<evidence type="ECO:0000256" key="2">
    <source>
        <dbReference type="ARBA" id="ARBA00004236"/>
    </source>
</evidence>
<accession>A0A375I042</accession>
<proteinExistence type="predicted"/>
<gene>
    <name evidence="10" type="ORF">PROPJV5_1090</name>
</gene>
<dbReference type="CDD" id="cd00082">
    <property type="entry name" value="HisKA"/>
    <property type="match status" value="1"/>
</dbReference>
<dbReference type="EC" id="2.7.13.3" evidence="3"/>
<dbReference type="Gene3D" id="3.30.565.10">
    <property type="entry name" value="Histidine kinase-like ATPase, C-terminal domain"/>
    <property type="match status" value="1"/>
</dbReference>
<dbReference type="SUPFAM" id="SSF55874">
    <property type="entry name" value="ATPase domain of HSP90 chaperone/DNA topoisomerase II/histidine kinase"/>
    <property type="match status" value="1"/>
</dbReference>
<dbReference type="InterPro" id="IPR036890">
    <property type="entry name" value="HATPase_C_sf"/>
</dbReference>
<dbReference type="Proteomes" id="UP000265962">
    <property type="component" value="Unassembled WGS sequence"/>
</dbReference>
<evidence type="ECO:0000256" key="1">
    <source>
        <dbReference type="ARBA" id="ARBA00000085"/>
    </source>
</evidence>
<dbReference type="Pfam" id="PF02518">
    <property type="entry name" value="HATPase_c"/>
    <property type="match status" value="1"/>
</dbReference>
<feature type="domain" description="Histidine kinase" evidence="9">
    <location>
        <begin position="151"/>
        <end position="371"/>
    </location>
</feature>
<evidence type="ECO:0000256" key="8">
    <source>
        <dbReference type="ARBA" id="ARBA00039401"/>
    </source>
</evidence>
<comment type="catalytic activity">
    <reaction evidence="1">
        <text>ATP + protein L-histidine = ADP + protein N-phospho-L-histidine.</text>
        <dbReference type="EC" id="2.7.13.3"/>
    </reaction>
</comment>
<evidence type="ECO:0000256" key="6">
    <source>
        <dbReference type="ARBA" id="ARBA00022777"/>
    </source>
</evidence>
<dbReference type="EMBL" id="OMOH01000004">
    <property type="protein sequence ID" value="SPF68147.1"/>
    <property type="molecule type" value="Genomic_DNA"/>
</dbReference>
<comment type="subcellular location">
    <subcellularLocation>
        <location evidence="2">Cell membrane</location>
    </subcellularLocation>
</comment>
<evidence type="ECO:0000256" key="4">
    <source>
        <dbReference type="ARBA" id="ARBA00022553"/>
    </source>
</evidence>
<dbReference type="Pfam" id="PF00512">
    <property type="entry name" value="HisKA"/>
    <property type="match status" value="1"/>
</dbReference>
<reference evidence="11" key="1">
    <citation type="submission" date="2018-02" db="EMBL/GenBank/DDBJ databases">
        <authorList>
            <person name="Hornung B."/>
        </authorList>
    </citation>
    <scope>NUCLEOTIDE SEQUENCE [LARGE SCALE GENOMIC DNA]</scope>
</reference>
<dbReference type="GO" id="GO:0016036">
    <property type="term" value="P:cellular response to phosphate starvation"/>
    <property type="evidence" value="ECO:0007669"/>
    <property type="project" value="TreeGrafter"/>
</dbReference>
<evidence type="ECO:0000313" key="11">
    <source>
        <dbReference type="Proteomes" id="UP000265962"/>
    </source>
</evidence>
<dbReference type="PROSITE" id="PS50109">
    <property type="entry name" value="HIS_KIN"/>
    <property type="match status" value="1"/>
</dbReference>
<dbReference type="AlphaFoldDB" id="A0A375I042"/>
<dbReference type="PRINTS" id="PR00344">
    <property type="entry name" value="BCTRLSENSOR"/>
</dbReference>
<dbReference type="InterPro" id="IPR003594">
    <property type="entry name" value="HATPase_dom"/>
</dbReference>
<dbReference type="Gene3D" id="1.10.287.130">
    <property type="match status" value="1"/>
</dbReference>
<dbReference type="InterPro" id="IPR005467">
    <property type="entry name" value="His_kinase_dom"/>
</dbReference>
<keyword evidence="5 10" id="KW-0808">Transferase</keyword>
<dbReference type="GO" id="GO:0004721">
    <property type="term" value="F:phosphoprotein phosphatase activity"/>
    <property type="evidence" value="ECO:0007669"/>
    <property type="project" value="TreeGrafter"/>
</dbReference>
<evidence type="ECO:0000256" key="5">
    <source>
        <dbReference type="ARBA" id="ARBA00022679"/>
    </source>
</evidence>